<comment type="function">
    <text evidence="5">Effector that suppresses plant defense responses during pathogen infection.</text>
</comment>
<evidence type="ECO:0000256" key="4">
    <source>
        <dbReference type="ARBA" id="ARBA00022729"/>
    </source>
</evidence>
<dbReference type="GeneID" id="20641110"/>
<reference evidence="6 7" key="1">
    <citation type="journal article" date="2006" name="Science">
        <title>Phytophthora genome sequences uncover evolutionary origins and mechanisms of pathogenesis.</title>
        <authorList>
            <person name="Tyler B.M."/>
            <person name="Tripathy S."/>
            <person name="Zhang X."/>
            <person name="Dehal P."/>
            <person name="Jiang R.H."/>
            <person name="Aerts A."/>
            <person name="Arredondo F.D."/>
            <person name="Baxter L."/>
            <person name="Bensasson D."/>
            <person name="Beynon J.L."/>
            <person name="Chapman J."/>
            <person name="Damasceno C.M."/>
            <person name="Dorrance A.E."/>
            <person name="Dou D."/>
            <person name="Dickerman A.W."/>
            <person name="Dubchak I.L."/>
            <person name="Garbelotto M."/>
            <person name="Gijzen M."/>
            <person name="Gordon S.G."/>
            <person name="Govers F."/>
            <person name="Grunwald N.J."/>
            <person name="Huang W."/>
            <person name="Ivors K.L."/>
            <person name="Jones R.W."/>
            <person name="Kamoun S."/>
            <person name="Krampis K."/>
            <person name="Lamour K.H."/>
            <person name="Lee M.K."/>
            <person name="McDonald W.H."/>
            <person name="Medina M."/>
            <person name="Meijer H.J."/>
            <person name="Nordberg E.K."/>
            <person name="Maclean D.J."/>
            <person name="Ospina-Giraldo M.D."/>
            <person name="Morris P.F."/>
            <person name="Phuntumart V."/>
            <person name="Putnam N.H."/>
            <person name="Rash S."/>
            <person name="Rose J.K."/>
            <person name="Sakihama Y."/>
            <person name="Salamov A.A."/>
            <person name="Savidor A."/>
            <person name="Scheuring C.F."/>
            <person name="Smith B.M."/>
            <person name="Sobral B.W."/>
            <person name="Terry A."/>
            <person name="Torto-Alalibo T.A."/>
            <person name="Win J."/>
            <person name="Xu Z."/>
            <person name="Zhang H."/>
            <person name="Grigoriev I.V."/>
            <person name="Rokhsar D.S."/>
            <person name="Boore J.L."/>
        </authorList>
    </citation>
    <scope>NUCLEOTIDE SEQUENCE [LARGE SCALE GENOMIC DNA]</scope>
    <source>
        <strain evidence="6 7">P6497</strain>
    </source>
</reference>
<gene>
    <name evidence="6" type="ORF">PHYSODRAFT_294479</name>
</gene>
<dbReference type="GO" id="GO:0005576">
    <property type="term" value="C:extracellular region"/>
    <property type="evidence" value="ECO:0007669"/>
    <property type="project" value="UniProtKB-SubCell"/>
</dbReference>
<organism evidence="6 7">
    <name type="scientific">Phytophthora sojae (strain P6497)</name>
    <name type="common">Soybean stem and root rot agent</name>
    <name type="synonym">Phytophthora megasperma f. sp. glycines</name>
    <dbReference type="NCBI Taxonomy" id="1094619"/>
    <lineage>
        <taxon>Eukaryota</taxon>
        <taxon>Sar</taxon>
        <taxon>Stramenopiles</taxon>
        <taxon>Oomycota</taxon>
        <taxon>Peronosporomycetes</taxon>
        <taxon>Peronosporales</taxon>
        <taxon>Peronosporaceae</taxon>
        <taxon>Phytophthora</taxon>
    </lineage>
</organism>
<comment type="subcellular location">
    <subcellularLocation>
        <location evidence="1 5">Secreted</location>
    </subcellularLocation>
</comment>
<dbReference type="RefSeq" id="XP_009516510.1">
    <property type="nucleotide sequence ID" value="XM_009518215.1"/>
</dbReference>
<dbReference type="Proteomes" id="UP000002640">
    <property type="component" value="Unassembled WGS sequence"/>
</dbReference>
<protein>
    <recommendedName>
        <fullName evidence="5">RxLR effector protein</fullName>
    </recommendedName>
</protein>
<dbReference type="AlphaFoldDB" id="G4YKT1"/>
<comment type="domain">
    <text evidence="5">The RxLR-dEER motif acts to carry the protein into the host cell cytoplasm through binding to cell surface phosphatidylinositol-3-phosphate.</text>
</comment>
<evidence type="ECO:0000313" key="7">
    <source>
        <dbReference type="Proteomes" id="UP000002640"/>
    </source>
</evidence>
<keyword evidence="7" id="KW-1185">Reference proteome</keyword>
<evidence type="ECO:0000313" key="6">
    <source>
        <dbReference type="EMBL" id="EGZ29235.1"/>
    </source>
</evidence>
<evidence type="ECO:0000256" key="3">
    <source>
        <dbReference type="ARBA" id="ARBA00022525"/>
    </source>
</evidence>
<dbReference type="InterPro" id="IPR031825">
    <property type="entry name" value="RXLR"/>
</dbReference>
<keyword evidence="3 5" id="KW-0964">Secreted</keyword>
<proteinExistence type="inferred from homology"/>
<dbReference type="InParanoid" id="G4YKT1"/>
<dbReference type="Pfam" id="PF16810">
    <property type="entry name" value="RXLR"/>
    <property type="match status" value="1"/>
</dbReference>
<dbReference type="EMBL" id="JH159151">
    <property type="protein sequence ID" value="EGZ29235.1"/>
    <property type="molecule type" value="Genomic_DNA"/>
</dbReference>
<evidence type="ECO:0000256" key="2">
    <source>
        <dbReference type="ARBA" id="ARBA00010400"/>
    </source>
</evidence>
<evidence type="ECO:0000256" key="1">
    <source>
        <dbReference type="ARBA" id="ARBA00004613"/>
    </source>
</evidence>
<sequence>MIRTGTAGHDFLVVDIFGRASSRTVGLASITLQLELVHSSQDFRHGRTFQLLQIRVAYVLLATVATLLACIDAATATTDKSTASLSLPDHEGPLDLGRHRHLRSRSDITNASEERVLGIENWRYFSNKTLHKILQDEHFRLRMFKKWDQYAFKRFMRRIRMSKMSDSRIAQLIVQYIAKYRTSNLRFRR</sequence>
<comment type="similarity">
    <text evidence="2 5">Belongs to the RxLR effector family.</text>
</comment>
<evidence type="ECO:0000256" key="5">
    <source>
        <dbReference type="RuleBase" id="RU367124"/>
    </source>
</evidence>
<keyword evidence="4" id="KW-0732">Signal</keyword>
<name>G4YKT1_PHYSP</name>
<accession>G4YKT1</accession>
<dbReference type="KEGG" id="psoj:PHYSODRAFT_294479"/>